<dbReference type="GO" id="GO:0016616">
    <property type="term" value="F:oxidoreductase activity, acting on the CH-OH group of donors, NAD or NADP as acceptor"/>
    <property type="evidence" value="ECO:0007669"/>
    <property type="project" value="TreeGrafter"/>
</dbReference>
<name>A0A1G7MYD2_9ACTN</name>
<dbReference type="InterPro" id="IPR036291">
    <property type="entry name" value="NAD(P)-bd_dom_sf"/>
</dbReference>
<dbReference type="FunFam" id="3.40.50.720:FF:000338">
    <property type="entry name" value="3-oxoacyl-ACP reductase FabG"/>
    <property type="match status" value="1"/>
</dbReference>
<gene>
    <name evidence="3" type="ORF">SAMN05660662_2988</name>
</gene>
<dbReference type="InterPro" id="IPR002347">
    <property type="entry name" value="SDR_fam"/>
</dbReference>
<protein>
    <submittedName>
        <fullName evidence="3">3-oxoacyl-[acyl-carrier protein] reductase</fullName>
    </submittedName>
</protein>
<feature type="domain" description="Ketoreductase" evidence="2">
    <location>
        <begin position="211"/>
        <end position="392"/>
    </location>
</feature>
<dbReference type="PRINTS" id="PR00080">
    <property type="entry name" value="SDRFAMILY"/>
</dbReference>
<dbReference type="PROSITE" id="PS00061">
    <property type="entry name" value="ADH_SHORT"/>
    <property type="match status" value="1"/>
</dbReference>
<evidence type="ECO:0000256" key="1">
    <source>
        <dbReference type="ARBA" id="ARBA00006484"/>
    </source>
</evidence>
<dbReference type="Pfam" id="PF13561">
    <property type="entry name" value="adh_short_C2"/>
    <property type="match status" value="1"/>
</dbReference>
<dbReference type="SUPFAM" id="SSF51735">
    <property type="entry name" value="NAD(P)-binding Rossmann-fold domains"/>
    <property type="match status" value="1"/>
</dbReference>
<keyword evidence="4" id="KW-1185">Reference proteome</keyword>
<organism evidence="3 4">
    <name type="scientific">Blastococcus aurantiacus</name>
    <dbReference type="NCBI Taxonomy" id="1550231"/>
    <lineage>
        <taxon>Bacteria</taxon>
        <taxon>Bacillati</taxon>
        <taxon>Actinomycetota</taxon>
        <taxon>Actinomycetes</taxon>
        <taxon>Geodermatophilales</taxon>
        <taxon>Geodermatophilaceae</taxon>
        <taxon>Blastococcus</taxon>
    </lineage>
</organism>
<evidence type="ECO:0000313" key="4">
    <source>
        <dbReference type="Proteomes" id="UP000199406"/>
    </source>
</evidence>
<dbReference type="PRINTS" id="PR00081">
    <property type="entry name" value="GDHRDH"/>
</dbReference>
<dbReference type="InterPro" id="IPR020904">
    <property type="entry name" value="Sc_DH/Rdtase_CS"/>
</dbReference>
<dbReference type="InterPro" id="IPR057326">
    <property type="entry name" value="KR_dom"/>
</dbReference>
<sequence length="450" mass="45576">MADWYTNFANSGVGTTLTKQLGLPRPGVLRRYEPGGPLLDGPAVVGSAGQGRLRDTVTAVLRDAGVTVLSPVVADGDAAGEKLGAVVLDATGVSGPADLAAAHDFLAPAIKRLRSNGRVVILTDPPAEAESPAQAAARQAVDGLTRSIGKELRDGSTANAIYVPEGAEAGVAGPLAFFLSGRSAYVDGQGVTLSAADVPAGQDAEKPLAGKVAVVTGAARGIGASIADVMARDGAHVVAVDIPAAGDSLAAVANRIGGTALQLDITAPDAAQRLVEHLRERHGGVDVIVHNAGITRDKLLVNMDAARWNSVMAVNLQAQLDITQALLDGDVLNPGARVVCVSSQSGIAGNRGQTNYAASKAGVIGMVRAWAPAFAERGATINAVAPGFIVTEMTAKMPFGTREVGARLNSLQQGGLPVDVAETIAWLSQPTSAGVNGQTVRVCGQSLLGA</sequence>
<dbReference type="PANTHER" id="PTHR42760">
    <property type="entry name" value="SHORT-CHAIN DEHYDROGENASES/REDUCTASES FAMILY MEMBER"/>
    <property type="match status" value="1"/>
</dbReference>
<dbReference type="RefSeq" id="WP_091768104.1">
    <property type="nucleotide sequence ID" value="NZ_FNBT01000005.1"/>
</dbReference>
<dbReference type="NCBIfam" id="NF006110">
    <property type="entry name" value="PRK08261.1"/>
    <property type="match status" value="1"/>
</dbReference>
<dbReference type="STRING" id="1550231.SAMN05660662_2988"/>
<proteinExistence type="inferred from homology"/>
<evidence type="ECO:0000313" key="3">
    <source>
        <dbReference type="EMBL" id="SDF66676.1"/>
    </source>
</evidence>
<reference evidence="4" key="1">
    <citation type="submission" date="2016-10" db="EMBL/GenBank/DDBJ databases">
        <authorList>
            <person name="Varghese N."/>
            <person name="Submissions S."/>
        </authorList>
    </citation>
    <scope>NUCLEOTIDE SEQUENCE [LARGE SCALE GENOMIC DNA]</scope>
    <source>
        <strain evidence="4">DSM 44268</strain>
    </source>
</reference>
<comment type="similarity">
    <text evidence="1">Belongs to the short-chain dehydrogenases/reductases (SDR) family.</text>
</comment>
<dbReference type="Proteomes" id="UP000199406">
    <property type="component" value="Unassembled WGS sequence"/>
</dbReference>
<evidence type="ECO:0000259" key="2">
    <source>
        <dbReference type="SMART" id="SM00822"/>
    </source>
</evidence>
<dbReference type="AlphaFoldDB" id="A0A1G7MYD2"/>
<dbReference type="PANTHER" id="PTHR42760:SF78">
    <property type="entry name" value="3-OXOACYL-[ACYL-CARRIER-PROTEIN] REDUCTASE [NADH]"/>
    <property type="match status" value="1"/>
</dbReference>
<dbReference type="OrthoDB" id="9804774at2"/>
<dbReference type="EMBL" id="FNBT01000005">
    <property type="protein sequence ID" value="SDF66676.1"/>
    <property type="molecule type" value="Genomic_DNA"/>
</dbReference>
<dbReference type="Gene3D" id="3.40.50.720">
    <property type="entry name" value="NAD(P)-binding Rossmann-like Domain"/>
    <property type="match status" value="2"/>
</dbReference>
<accession>A0A1G7MYD2</accession>
<dbReference type="SMART" id="SM00822">
    <property type="entry name" value="PKS_KR"/>
    <property type="match status" value="1"/>
</dbReference>